<dbReference type="RefSeq" id="WP_116721931.1">
    <property type="nucleotide sequence ID" value="NZ_CP011524.1"/>
</dbReference>
<dbReference type="EMBL" id="QEKK01000004">
    <property type="protein sequence ID" value="PVY58416.1"/>
    <property type="molecule type" value="Genomic_DNA"/>
</dbReference>
<evidence type="ECO:0000313" key="1">
    <source>
        <dbReference type="EMBL" id="PVY58416.1"/>
    </source>
</evidence>
<evidence type="ECO:0000313" key="2">
    <source>
        <dbReference type="Proteomes" id="UP000245778"/>
    </source>
</evidence>
<name>A0A2U1CBW3_9FIRM</name>
<gene>
    <name evidence="1" type="ORF">C7373_1049</name>
</gene>
<dbReference type="Pfam" id="PF20124">
    <property type="entry name" value="DUF6514"/>
    <property type="match status" value="1"/>
</dbReference>
<protein>
    <submittedName>
        <fullName evidence="1">Uncharacterized protein</fullName>
    </submittedName>
</protein>
<dbReference type="Proteomes" id="UP000245778">
    <property type="component" value="Unassembled WGS sequence"/>
</dbReference>
<dbReference type="InterPro" id="IPR017016">
    <property type="entry name" value="UCP033595"/>
</dbReference>
<comment type="caution">
    <text evidence="1">The sequence shown here is derived from an EMBL/GenBank/DDBJ whole genome shotgun (WGS) entry which is preliminary data.</text>
</comment>
<dbReference type="AlphaFoldDB" id="A0A2U1CBW3"/>
<organism evidence="1 2">
    <name type="scientific">Intestinimonas butyriciproducens</name>
    <dbReference type="NCBI Taxonomy" id="1297617"/>
    <lineage>
        <taxon>Bacteria</taxon>
        <taxon>Bacillati</taxon>
        <taxon>Bacillota</taxon>
        <taxon>Clostridia</taxon>
        <taxon>Eubacteriales</taxon>
        <taxon>Intestinimonas</taxon>
    </lineage>
</organism>
<sequence>MRELFVETCTAAGEDGAASEYDYSILIEELPGGLENYGVKITEHGTGKGTTVPGVTVDFSRINELIALLTRNVVTPTGLPDVLADWL</sequence>
<accession>A0A2U1CBW3</accession>
<reference evidence="1 2" key="1">
    <citation type="submission" date="2018-04" db="EMBL/GenBank/DDBJ databases">
        <title>Genomic Encyclopedia of Type Strains, Phase IV (KMG-IV): sequencing the most valuable type-strain genomes for metagenomic binning, comparative biology and taxonomic classification.</title>
        <authorList>
            <person name="Goeker M."/>
        </authorList>
    </citation>
    <scope>NUCLEOTIDE SEQUENCE [LARGE SCALE GENOMIC DNA]</scope>
    <source>
        <strain evidence="1 2">DSM 26588</strain>
    </source>
</reference>
<proteinExistence type="predicted"/>
<dbReference type="GeneID" id="93228757"/>